<feature type="region of interest" description="Disordered" evidence="1">
    <location>
        <begin position="1"/>
        <end position="23"/>
    </location>
</feature>
<protein>
    <submittedName>
        <fullName evidence="2">Uncharacterized protein</fullName>
    </submittedName>
</protein>
<gene>
    <name evidence="2" type="ORF">C3743_40230</name>
</gene>
<reference evidence="2 3" key="1">
    <citation type="submission" date="2018-01" db="EMBL/GenBank/DDBJ databases">
        <title>Successful Treatment of Persistent Burkholderia cepacia Bacteremia with Ceftazidime-Avibactam.</title>
        <authorList>
            <person name="Tamma P."/>
            <person name="Fan Y."/>
            <person name="Bergman Y."/>
            <person name="Sick-Samuels A."/>
            <person name="Hsu A."/>
            <person name="Timp W."/>
            <person name="Simner P."/>
        </authorList>
    </citation>
    <scope>NUCLEOTIDE SEQUENCE [LARGE SCALE GENOMIC DNA]</scope>
    <source>
        <strain evidence="2 3">170816</strain>
    </source>
</reference>
<evidence type="ECO:0000313" key="2">
    <source>
        <dbReference type="EMBL" id="POZ80207.1"/>
    </source>
</evidence>
<evidence type="ECO:0000256" key="1">
    <source>
        <dbReference type="SAM" id="MobiDB-lite"/>
    </source>
</evidence>
<proteinExistence type="predicted"/>
<comment type="caution">
    <text evidence="2">The sequence shown here is derived from an EMBL/GenBank/DDBJ whole genome shotgun (WGS) entry which is preliminary data.</text>
</comment>
<evidence type="ECO:0000313" key="3">
    <source>
        <dbReference type="Proteomes" id="UP000238655"/>
    </source>
</evidence>
<name>A0A2S5DM95_9BURK</name>
<sequence length="105" mass="12008">MSHDRLQAMRQAREQQAQRENRRLASHARVIARLRAGQGVEEILAAANSQIALWQQGHLCSLDYILAWRDVIASGPRRVADVLEDRSAYGIRMRQNTPFAHHLAR</sequence>
<accession>A0A2S5DM95</accession>
<dbReference type="AlphaFoldDB" id="A0A2S5DM95"/>
<dbReference type="Proteomes" id="UP000238655">
    <property type="component" value="Unassembled WGS sequence"/>
</dbReference>
<dbReference type="EMBL" id="PQVP01000006">
    <property type="protein sequence ID" value="POZ80207.1"/>
    <property type="molecule type" value="Genomic_DNA"/>
</dbReference>
<organism evidence="2 3">
    <name type="scientific">Burkholderia contaminans</name>
    <dbReference type="NCBI Taxonomy" id="488447"/>
    <lineage>
        <taxon>Bacteria</taxon>
        <taxon>Pseudomonadati</taxon>
        <taxon>Pseudomonadota</taxon>
        <taxon>Betaproteobacteria</taxon>
        <taxon>Burkholderiales</taxon>
        <taxon>Burkholderiaceae</taxon>
        <taxon>Burkholderia</taxon>
        <taxon>Burkholderia cepacia complex</taxon>
    </lineage>
</organism>
<dbReference type="RefSeq" id="WP_059896789.1">
    <property type="nucleotide sequence ID" value="NZ_PQVP01000006.1"/>
</dbReference>